<reference evidence="2" key="2">
    <citation type="submission" date="2020-09" db="EMBL/GenBank/DDBJ databases">
        <authorList>
            <person name="Sun Q."/>
            <person name="Kim S."/>
        </authorList>
    </citation>
    <scope>NUCLEOTIDE SEQUENCE</scope>
    <source>
        <strain evidence="2">KCTC 32255</strain>
    </source>
</reference>
<protein>
    <submittedName>
        <fullName evidence="2">Uncharacterized protein</fullName>
    </submittedName>
</protein>
<evidence type="ECO:0000313" key="3">
    <source>
        <dbReference type="Proteomes" id="UP000648075"/>
    </source>
</evidence>
<feature type="transmembrane region" description="Helical" evidence="1">
    <location>
        <begin position="320"/>
        <end position="346"/>
    </location>
</feature>
<dbReference type="RefSeq" id="WP_189621202.1">
    <property type="nucleotide sequence ID" value="NZ_BMZA01000007.1"/>
</dbReference>
<sequence>MHGTAQPEPGEIAVVRRLPGGFALWLGLALSLLASLPALVAWAPQMTDYPSHLAGYKIAVDYGLDPFLTRYFTFRWEWTGNLGAELLMVPLSAVFGVEAAGRIVVALIPALTGLAIMAVSMALYRRVGVGAILALCTIWSPSLLMGFLNWSLSLALALLALALWIVMEGKAWRPVVFVLVGFVVWLSHVSGWGVMGVLVFGYEWSRRRSWKDWRPFLAPWPMIFPLLPMLLGLGSNDKVSYGSWVMQYKWGILYKAMRSNIYWLDVTSLCAVLAVLALALLLRRFDARMGWAALLLLVLTLVVPRQIFGGDYADYRLSTTALMVACLAVDLATPVWALVLASALFLTRTGVTTVAWHRDAQEARDLIAALDHVPEGARVATAVAIPRSQWKFGPFEHFGSYAVVRRSAMENSNFALPDVHMLSMRDSDYRFADPTQRILYSGGQQIDLRKFRPANHADFLWFIGTVEPVALPDGAHVIYSTEHSFLARLANPVDGG</sequence>
<evidence type="ECO:0000256" key="1">
    <source>
        <dbReference type="SAM" id="Phobius"/>
    </source>
</evidence>
<evidence type="ECO:0000313" key="2">
    <source>
        <dbReference type="EMBL" id="GGZ06238.1"/>
    </source>
</evidence>
<gene>
    <name evidence="2" type="ORF">GCM10011614_21450</name>
</gene>
<feature type="transmembrane region" description="Helical" evidence="1">
    <location>
        <begin position="103"/>
        <end position="124"/>
    </location>
</feature>
<dbReference type="AlphaFoldDB" id="A0A918UFX5"/>
<dbReference type="EMBL" id="BMZA01000007">
    <property type="protein sequence ID" value="GGZ06238.1"/>
    <property type="molecule type" value="Genomic_DNA"/>
</dbReference>
<dbReference type="Proteomes" id="UP000648075">
    <property type="component" value="Unassembled WGS sequence"/>
</dbReference>
<name>A0A918UFX5_9SPHN</name>
<feature type="transmembrane region" description="Helical" evidence="1">
    <location>
        <begin position="22"/>
        <end position="43"/>
    </location>
</feature>
<feature type="transmembrane region" description="Helical" evidence="1">
    <location>
        <begin position="131"/>
        <end position="164"/>
    </location>
</feature>
<keyword evidence="1" id="KW-0812">Transmembrane</keyword>
<feature type="transmembrane region" description="Helical" evidence="1">
    <location>
        <begin position="289"/>
        <end position="308"/>
    </location>
</feature>
<feature type="transmembrane region" description="Helical" evidence="1">
    <location>
        <begin position="216"/>
        <end position="234"/>
    </location>
</feature>
<comment type="caution">
    <text evidence="2">The sequence shown here is derived from an EMBL/GenBank/DDBJ whole genome shotgun (WGS) entry which is preliminary data.</text>
</comment>
<accession>A0A918UFX5</accession>
<proteinExistence type="predicted"/>
<keyword evidence="1" id="KW-0472">Membrane</keyword>
<organism evidence="2 3">
    <name type="scientific">Novosphingobium colocasiae</name>
    <dbReference type="NCBI Taxonomy" id="1256513"/>
    <lineage>
        <taxon>Bacteria</taxon>
        <taxon>Pseudomonadati</taxon>
        <taxon>Pseudomonadota</taxon>
        <taxon>Alphaproteobacteria</taxon>
        <taxon>Sphingomonadales</taxon>
        <taxon>Sphingomonadaceae</taxon>
        <taxon>Novosphingobium</taxon>
    </lineage>
</organism>
<keyword evidence="3" id="KW-1185">Reference proteome</keyword>
<keyword evidence="1" id="KW-1133">Transmembrane helix</keyword>
<feature type="transmembrane region" description="Helical" evidence="1">
    <location>
        <begin position="176"/>
        <end position="204"/>
    </location>
</feature>
<reference evidence="2" key="1">
    <citation type="journal article" date="2014" name="Int. J. Syst. Evol. Microbiol.">
        <title>Complete genome sequence of Corynebacterium casei LMG S-19264T (=DSM 44701T), isolated from a smear-ripened cheese.</title>
        <authorList>
            <consortium name="US DOE Joint Genome Institute (JGI-PGF)"/>
            <person name="Walter F."/>
            <person name="Albersmeier A."/>
            <person name="Kalinowski J."/>
            <person name="Ruckert C."/>
        </authorList>
    </citation>
    <scope>NUCLEOTIDE SEQUENCE</scope>
    <source>
        <strain evidence="2">KCTC 32255</strain>
    </source>
</reference>
<feature type="transmembrane region" description="Helical" evidence="1">
    <location>
        <begin position="261"/>
        <end position="282"/>
    </location>
</feature>